<keyword evidence="1" id="KW-0472">Membrane</keyword>
<keyword evidence="4" id="KW-1185">Reference proteome</keyword>
<keyword evidence="2" id="KW-0732">Signal</keyword>
<evidence type="ECO:0000313" key="3">
    <source>
        <dbReference type="EMBL" id="KAK0707740.1"/>
    </source>
</evidence>
<evidence type="ECO:0000256" key="2">
    <source>
        <dbReference type="SAM" id="SignalP"/>
    </source>
</evidence>
<dbReference type="Proteomes" id="UP001172102">
    <property type="component" value="Unassembled WGS sequence"/>
</dbReference>
<organism evidence="3 4">
    <name type="scientific">Lasiosphaeris hirsuta</name>
    <dbReference type="NCBI Taxonomy" id="260670"/>
    <lineage>
        <taxon>Eukaryota</taxon>
        <taxon>Fungi</taxon>
        <taxon>Dikarya</taxon>
        <taxon>Ascomycota</taxon>
        <taxon>Pezizomycotina</taxon>
        <taxon>Sordariomycetes</taxon>
        <taxon>Sordariomycetidae</taxon>
        <taxon>Sordariales</taxon>
        <taxon>Lasiosphaeriaceae</taxon>
        <taxon>Lasiosphaeris</taxon>
    </lineage>
</organism>
<feature type="signal peptide" evidence="2">
    <location>
        <begin position="1"/>
        <end position="24"/>
    </location>
</feature>
<feature type="transmembrane region" description="Helical" evidence="1">
    <location>
        <begin position="208"/>
        <end position="226"/>
    </location>
</feature>
<accession>A0AA40A1T4</accession>
<sequence length="227" mass="24579">MAKLNMMPSLVLATLFAFFFGVLGVANGTGNLNWNFTLGATDDNLNWNSTLTPTAFFSVQSSPVPVPPCGPEFVGAIESGWTCVRPRSRNWCVLALTTHLSDYSDAVDALRADLFNGTCDLIGKAYSKGWGLEQNISSPLPLLVRFRAYPVSATTGLDASEFWYGDGHWVGDWDKSTPAVDVDVSSRVWDCSFYQGHSANQGARAGRYRWVAVLGVVGVPLVLGAVF</sequence>
<reference evidence="3" key="1">
    <citation type="submission" date="2023-06" db="EMBL/GenBank/DDBJ databases">
        <title>Genome-scale phylogeny and comparative genomics of the fungal order Sordariales.</title>
        <authorList>
            <consortium name="Lawrence Berkeley National Laboratory"/>
            <person name="Hensen N."/>
            <person name="Bonometti L."/>
            <person name="Westerberg I."/>
            <person name="Brannstrom I.O."/>
            <person name="Guillou S."/>
            <person name="Cros-Aarteil S."/>
            <person name="Calhoun S."/>
            <person name="Haridas S."/>
            <person name="Kuo A."/>
            <person name="Mondo S."/>
            <person name="Pangilinan J."/>
            <person name="Riley R."/>
            <person name="Labutti K."/>
            <person name="Andreopoulos B."/>
            <person name="Lipzen A."/>
            <person name="Chen C."/>
            <person name="Yanf M."/>
            <person name="Daum C."/>
            <person name="Ng V."/>
            <person name="Clum A."/>
            <person name="Steindorff A."/>
            <person name="Ohm R."/>
            <person name="Martin F."/>
            <person name="Silar P."/>
            <person name="Natvig D."/>
            <person name="Lalanne C."/>
            <person name="Gautier V."/>
            <person name="Ament-Velasquez S.L."/>
            <person name="Kruys A."/>
            <person name="Hutchinson M.I."/>
            <person name="Powell A.J."/>
            <person name="Barry K."/>
            <person name="Miller A.N."/>
            <person name="Grigoriev I.V."/>
            <person name="Debuchy R."/>
            <person name="Gladieux P."/>
            <person name="Thoren M.H."/>
            <person name="Johannesson H."/>
        </authorList>
    </citation>
    <scope>NUCLEOTIDE SEQUENCE</scope>
    <source>
        <strain evidence="3">SMH4607-1</strain>
    </source>
</reference>
<comment type="caution">
    <text evidence="3">The sequence shown here is derived from an EMBL/GenBank/DDBJ whole genome shotgun (WGS) entry which is preliminary data.</text>
</comment>
<proteinExistence type="predicted"/>
<feature type="chain" id="PRO_5041368307" evidence="2">
    <location>
        <begin position="25"/>
        <end position="227"/>
    </location>
</feature>
<name>A0AA40A1T4_9PEZI</name>
<gene>
    <name evidence="3" type="ORF">B0H67DRAFT_321554</name>
</gene>
<protein>
    <submittedName>
        <fullName evidence="3">Uncharacterized protein</fullName>
    </submittedName>
</protein>
<evidence type="ECO:0000313" key="4">
    <source>
        <dbReference type="Proteomes" id="UP001172102"/>
    </source>
</evidence>
<evidence type="ECO:0000256" key="1">
    <source>
        <dbReference type="SAM" id="Phobius"/>
    </source>
</evidence>
<dbReference type="EMBL" id="JAUKUA010000006">
    <property type="protein sequence ID" value="KAK0707740.1"/>
    <property type="molecule type" value="Genomic_DNA"/>
</dbReference>
<keyword evidence="1" id="KW-1133">Transmembrane helix</keyword>
<dbReference type="AlphaFoldDB" id="A0AA40A1T4"/>
<keyword evidence="1" id="KW-0812">Transmembrane</keyword>